<dbReference type="InterPro" id="IPR036959">
    <property type="entry name" value="Peptidase_C12_UCH_sf"/>
</dbReference>
<comment type="catalytic activity">
    <reaction evidence="1 10 11">
        <text>Thiol-dependent hydrolysis of ester, thioester, amide, peptide and isopeptide bonds formed by the C-terminal Gly of ubiquitin (a 76-residue protein attached to proteins as an intracellular targeting signal).</text>
        <dbReference type="EC" id="3.4.19.12"/>
    </reaction>
</comment>
<evidence type="ECO:0000313" key="13">
    <source>
        <dbReference type="EMBL" id="MBY07676.1"/>
    </source>
</evidence>
<dbReference type="Pfam" id="PF01088">
    <property type="entry name" value="Peptidase_C12"/>
    <property type="match status" value="1"/>
</dbReference>
<dbReference type="PRINTS" id="PR00707">
    <property type="entry name" value="UBCTHYDRLASE"/>
</dbReference>
<reference evidence="13" key="1">
    <citation type="submission" date="2018-03" db="EMBL/GenBank/DDBJ databases">
        <title>The relapsing fever spirochete Borrelia turicatae persists in the highly oxidative environment of its soft-bodied tick vector.</title>
        <authorList>
            <person name="Bourret T.J."/>
            <person name="Boyle W.K."/>
            <person name="Valenzuela J.G."/>
            <person name="Oliveira F."/>
            <person name="Lopez J.E."/>
        </authorList>
    </citation>
    <scope>NUCLEOTIDE SEQUENCE</scope>
    <source>
        <strain evidence="13">Kansas strain/isolate</strain>
        <tissue evidence="13">Salivary glands</tissue>
    </source>
</reference>
<evidence type="ECO:0000256" key="5">
    <source>
        <dbReference type="ARBA" id="ARBA00022786"/>
    </source>
</evidence>
<feature type="site" description="Transition state stabilizer" evidence="10">
    <location>
        <position position="90"/>
    </location>
</feature>
<dbReference type="GO" id="GO:0004843">
    <property type="term" value="F:cysteine-type deubiquitinase activity"/>
    <property type="evidence" value="ECO:0007669"/>
    <property type="project" value="UniProtKB-UniRule"/>
</dbReference>
<evidence type="ECO:0000256" key="9">
    <source>
        <dbReference type="ARBA" id="ARBA00073226"/>
    </source>
</evidence>
<dbReference type="GeneID" id="135395037"/>
<dbReference type="FunFam" id="3.40.532.10:FF:000006">
    <property type="entry name" value="Ubiquitin carboxyl-terminal hydrolase"/>
    <property type="match status" value="1"/>
</dbReference>
<keyword evidence="4 10" id="KW-0645">Protease</keyword>
<dbReference type="PROSITE" id="PS00140">
    <property type="entry name" value="UCH_1"/>
    <property type="match status" value="1"/>
</dbReference>
<evidence type="ECO:0000256" key="4">
    <source>
        <dbReference type="ARBA" id="ARBA00022670"/>
    </source>
</evidence>
<keyword evidence="5 10" id="KW-0833">Ubl conjugation pathway</keyword>
<dbReference type="PROSITE" id="PS52048">
    <property type="entry name" value="UCH_DOMAIN"/>
    <property type="match status" value="1"/>
</dbReference>
<name>A0A2R5LDW9_9ACAR</name>
<feature type="domain" description="UCH catalytic" evidence="12">
    <location>
        <begin position="6"/>
        <end position="229"/>
    </location>
</feature>
<protein>
    <recommendedName>
        <fullName evidence="9 11">Ubiquitin carboxyl-terminal hydrolase</fullName>
        <ecNumber evidence="3 11">3.4.19.12</ecNumber>
    </recommendedName>
</protein>
<feature type="active site" description="Proton donor" evidence="10">
    <location>
        <position position="169"/>
    </location>
</feature>
<dbReference type="GO" id="GO:0016579">
    <property type="term" value="P:protein deubiquitination"/>
    <property type="evidence" value="ECO:0007669"/>
    <property type="project" value="TreeGrafter"/>
</dbReference>
<dbReference type="EC" id="3.4.19.12" evidence="3 11"/>
<dbReference type="RefSeq" id="XP_064482282.1">
    <property type="nucleotide sequence ID" value="XM_064626212.1"/>
</dbReference>
<dbReference type="InterPro" id="IPR038765">
    <property type="entry name" value="Papain-like_cys_pep_sf"/>
</dbReference>
<evidence type="ECO:0000256" key="8">
    <source>
        <dbReference type="ARBA" id="ARBA00055560"/>
    </source>
</evidence>
<evidence type="ECO:0000256" key="10">
    <source>
        <dbReference type="PROSITE-ProRule" id="PRU01393"/>
    </source>
</evidence>
<dbReference type="KEGG" id="oti:135395037"/>
<dbReference type="PANTHER" id="PTHR10589:SF17">
    <property type="entry name" value="UBIQUITIN CARBOXYL-TERMINAL HYDROLASE"/>
    <property type="match status" value="1"/>
</dbReference>
<evidence type="ECO:0000256" key="1">
    <source>
        <dbReference type="ARBA" id="ARBA00000707"/>
    </source>
</evidence>
<evidence type="ECO:0000256" key="11">
    <source>
        <dbReference type="RuleBase" id="RU361215"/>
    </source>
</evidence>
<evidence type="ECO:0000256" key="2">
    <source>
        <dbReference type="ARBA" id="ARBA00009326"/>
    </source>
</evidence>
<dbReference type="Gene3D" id="3.40.532.10">
    <property type="entry name" value="Peptidase C12, ubiquitin carboxyl-terminal hydrolase"/>
    <property type="match status" value="1"/>
</dbReference>
<keyword evidence="6 10" id="KW-0378">Hydrolase</keyword>
<organism evidence="13">
    <name type="scientific">Ornithodoros turicata</name>
    <dbReference type="NCBI Taxonomy" id="34597"/>
    <lineage>
        <taxon>Eukaryota</taxon>
        <taxon>Metazoa</taxon>
        <taxon>Ecdysozoa</taxon>
        <taxon>Arthropoda</taxon>
        <taxon>Chelicerata</taxon>
        <taxon>Arachnida</taxon>
        <taxon>Acari</taxon>
        <taxon>Parasitiformes</taxon>
        <taxon>Ixodida</taxon>
        <taxon>Ixodoidea</taxon>
        <taxon>Argasidae</taxon>
        <taxon>Ornithodorinae</taxon>
        <taxon>Ornithodoros</taxon>
    </lineage>
</organism>
<dbReference type="GO" id="GO:0006511">
    <property type="term" value="P:ubiquitin-dependent protein catabolic process"/>
    <property type="evidence" value="ECO:0007669"/>
    <property type="project" value="UniProtKB-UniRule"/>
</dbReference>
<accession>A0A2R5LDW9</accession>
<feature type="active site" description="Nucleophile" evidence="10">
    <location>
        <position position="96"/>
    </location>
</feature>
<dbReference type="SUPFAM" id="SSF54001">
    <property type="entry name" value="Cysteine proteinases"/>
    <property type="match status" value="1"/>
</dbReference>
<dbReference type="EMBL" id="GGLE01003550">
    <property type="protein sequence ID" value="MBY07676.1"/>
    <property type="molecule type" value="Transcribed_RNA"/>
</dbReference>
<proteinExistence type="inferred from homology"/>
<evidence type="ECO:0000259" key="12">
    <source>
        <dbReference type="PROSITE" id="PS52048"/>
    </source>
</evidence>
<keyword evidence="7 10" id="KW-0788">Thiol protease</keyword>
<dbReference type="CTD" id="33397"/>
<dbReference type="InterPro" id="IPR001578">
    <property type="entry name" value="Peptidase_C12_UCH"/>
</dbReference>
<dbReference type="AlphaFoldDB" id="A0A2R5LDW9"/>
<dbReference type="InterPro" id="IPR057254">
    <property type="entry name" value="UCH_AS"/>
</dbReference>
<evidence type="ECO:0000256" key="6">
    <source>
        <dbReference type="ARBA" id="ARBA00022801"/>
    </source>
</evidence>
<evidence type="ECO:0000256" key="7">
    <source>
        <dbReference type="ARBA" id="ARBA00022807"/>
    </source>
</evidence>
<evidence type="ECO:0000256" key="3">
    <source>
        <dbReference type="ARBA" id="ARBA00012759"/>
    </source>
</evidence>
<sequence>MSGDTKWLPLESNPEVMTKFLRNLGLPKDWSIVDVLGLDYELLLTVPKPVAAILLLFPISKRHEDFVSEKAAEIKEKGQVVSDKVYFMQQTVKNACGTVALVHALANSLDLIKLADSPLRTFLDATAGMSPEERAKYLEECQAFSVAHEECAQEGQTEAPSADENVNLHFICLANVDGHIYDLDGRKPFPLNMGPTSDENFLVDASNVCKEYIARDPDNLQFTVLALAAANE</sequence>
<dbReference type="CDD" id="cd09616">
    <property type="entry name" value="Peptidase_C12_UCH_L1_L3"/>
    <property type="match status" value="1"/>
</dbReference>
<comment type="similarity">
    <text evidence="2 10 11">Belongs to the peptidase C12 family.</text>
</comment>
<dbReference type="PANTHER" id="PTHR10589">
    <property type="entry name" value="UBIQUITIN CARBOXYL-TERMINAL HYDROLASE"/>
    <property type="match status" value="1"/>
</dbReference>
<dbReference type="GO" id="GO:0005737">
    <property type="term" value="C:cytoplasm"/>
    <property type="evidence" value="ECO:0007669"/>
    <property type="project" value="TreeGrafter"/>
</dbReference>
<feature type="site" description="Important for enzyme activity" evidence="10">
    <location>
        <position position="184"/>
    </location>
</feature>
<comment type="function">
    <text evidence="8">Ubiquitin-protein hydrolase is involved both in the processing of ubiquitin precursors and of ubiquitinated proteins. This enzyme is a thiol protease that recognizes and hydrolyzes a peptide bond at the C-terminal glycine of ubiquitin.</text>
</comment>